<evidence type="ECO:0000313" key="1">
    <source>
        <dbReference type="EMBL" id="GLR51241.1"/>
    </source>
</evidence>
<dbReference type="Proteomes" id="UP001156702">
    <property type="component" value="Unassembled WGS sequence"/>
</dbReference>
<evidence type="ECO:0000313" key="2">
    <source>
        <dbReference type="Proteomes" id="UP001156702"/>
    </source>
</evidence>
<proteinExistence type="predicted"/>
<accession>A0ABQ5ZI04</accession>
<comment type="caution">
    <text evidence="1">The sequence shown here is derived from an EMBL/GenBank/DDBJ whole genome shotgun (WGS) entry which is preliminary data.</text>
</comment>
<reference evidence="2" key="1">
    <citation type="journal article" date="2019" name="Int. J. Syst. Evol. Microbiol.">
        <title>The Global Catalogue of Microorganisms (GCM) 10K type strain sequencing project: providing services to taxonomists for standard genome sequencing and annotation.</title>
        <authorList>
            <consortium name="The Broad Institute Genomics Platform"/>
            <consortium name="The Broad Institute Genome Sequencing Center for Infectious Disease"/>
            <person name="Wu L."/>
            <person name="Ma J."/>
        </authorList>
    </citation>
    <scope>NUCLEOTIDE SEQUENCE [LARGE SCALE GENOMIC DNA]</scope>
    <source>
        <strain evidence="2">NBRC 102122</strain>
    </source>
</reference>
<gene>
    <name evidence="1" type="ORF">GCM10007923_24490</name>
</gene>
<name>A0ABQ5ZI04_9HYPH</name>
<protein>
    <submittedName>
        <fullName evidence="1">Uncharacterized protein</fullName>
    </submittedName>
</protein>
<organism evidence="1 2">
    <name type="scientific">Shinella yambaruensis</name>
    <dbReference type="NCBI Taxonomy" id="415996"/>
    <lineage>
        <taxon>Bacteria</taxon>
        <taxon>Pseudomonadati</taxon>
        <taxon>Pseudomonadota</taxon>
        <taxon>Alphaproteobacteria</taxon>
        <taxon>Hyphomicrobiales</taxon>
        <taxon>Rhizobiaceae</taxon>
        <taxon>Shinella</taxon>
    </lineage>
</organism>
<keyword evidence="2" id="KW-1185">Reference proteome</keyword>
<dbReference type="RefSeq" id="WP_244768413.1">
    <property type="nucleotide sequence ID" value="NZ_BSOP01000018.1"/>
</dbReference>
<dbReference type="EMBL" id="BSOP01000018">
    <property type="protein sequence ID" value="GLR51241.1"/>
    <property type="molecule type" value="Genomic_DNA"/>
</dbReference>
<sequence length="103" mass="10947">MKPIVYDATLSATILNASARILPYTAEGKTMPADKARDVVVELALALRLAAAMEQELAVHRLGEAGMLARASLEGAATTALDQLIRDPVGKVVKVDFDKGRKS</sequence>